<feature type="compositionally biased region" description="Basic and acidic residues" evidence="2">
    <location>
        <begin position="540"/>
        <end position="598"/>
    </location>
</feature>
<feature type="region of interest" description="Disordered" evidence="2">
    <location>
        <begin position="1"/>
        <end position="26"/>
    </location>
</feature>
<dbReference type="GO" id="GO:0003743">
    <property type="term" value="F:translation initiation factor activity"/>
    <property type="evidence" value="ECO:0007669"/>
    <property type="project" value="UniProtKB-KW"/>
</dbReference>
<proteinExistence type="inferred from homology"/>
<evidence type="ECO:0000313" key="4">
    <source>
        <dbReference type="Proteomes" id="UP000078597"/>
    </source>
</evidence>
<dbReference type="AlphaFoldDB" id="A0A1A8VVJ1"/>
<comment type="similarity">
    <text evidence="1">Belongs to the CDC123 family.</text>
</comment>
<feature type="compositionally biased region" description="Low complexity" evidence="2">
    <location>
        <begin position="137"/>
        <end position="156"/>
    </location>
</feature>
<keyword evidence="3" id="KW-0396">Initiation factor</keyword>
<dbReference type="Proteomes" id="UP000078597">
    <property type="component" value="Unassembled WGS sequence"/>
</dbReference>
<evidence type="ECO:0000256" key="1">
    <source>
        <dbReference type="ARBA" id="ARBA00011047"/>
    </source>
</evidence>
<feature type="region of interest" description="Disordered" evidence="2">
    <location>
        <begin position="289"/>
        <end position="353"/>
    </location>
</feature>
<evidence type="ECO:0000256" key="2">
    <source>
        <dbReference type="SAM" id="MobiDB-lite"/>
    </source>
</evidence>
<dbReference type="Pfam" id="PF07065">
    <property type="entry name" value="D123"/>
    <property type="match status" value="1"/>
</dbReference>
<dbReference type="GO" id="GO:0005737">
    <property type="term" value="C:cytoplasm"/>
    <property type="evidence" value="ECO:0007669"/>
    <property type="project" value="TreeGrafter"/>
</dbReference>
<sequence length="899" mass="105062">METSINKDKRRSQSKNDDKGRKKNSGSCLRYQFDEDVILLNTFVYLYLMTNFGKIELLLNSYKIKDSHLGDLKNKIYALFKNVNMLIIPKQSYENKNGSMKRNTKTHNECSRRNDIQFTDEMYDAQRRILNINLNEISSNGNKSNKSNRSGKNHGSSRCDRNSLVYSHTNRNDQDLFFTAYENNNEVKKSLYENVQAIYLDAFLLVNTNDESVDYSYNLINVKIKICMQNKGSVKINSSECTLIDKGWNYDISTIVTNNKEKQEEKRAKRGSKLKIVFKVNDGGTVIDKDNSYNDATDTSDTSDISDISDISNTSNTSNTSDVDDIVDSSESTNDSANERSSRSVIGSDNNRKDGIHHVSKGCNIITEEQKKAFLEHFIDIIQMHSFNKNKKLEETMKHIYSKLFNTQVLDSSDYHIPNTIKQINDFFFYLYEPDFYNMSIQKRNKICYKQLYDQYNKIMIKSKTVKLNNEIIKYLLSDYIFLPKYVQRNKFKNVDENMYSSFSSYSDSLSSDGIIRKVKETAVEMDLNEYNMNSNHKQPTKDDGKDEVKDDGKDEVKDDGKDEVKDDGKDEVKDDGKRNIKDDGNDLHDSENEKRNDKLERKKMNSLFCNTQFRRILEKIKNKIEELNNSVFLRVNYKNLKKGSFVNNFNLEVNTLYDALLMLKSCTSVYKILKENKNKDIYLILSKYVNINICFLFEVYVYNKRIIAVTQKNLNYYFNFLNEADVIIDTLNIIKSFYDKNLKNSFAYDHYIFQLYIHTFKKNNKKKKVILINAKNWLYKNKHTTFTNKFLKNYIYTGNKGTQINDQAYAEKGIYKFCIPSSNLSSKKGKGKEELKNADIHETSGNSSSKYVHDNSFYFYDNMLYYCIVKNDSICKKNANIYPKVLKEIKRYAFYSVK</sequence>
<reference evidence="4" key="1">
    <citation type="submission" date="2016-05" db="EMBL/GenBank/DDBJ databases">
        <authorList>
            <person name="Naeem Raeece"/>
        </authorList>
    </citation>
    <scope>NUCLEOTIDE SEQUENCE [LARGE SCALE GENOMIC DNA]</scope>
</reference>
<gene>
    <name evidence="3" type="ORF">PMALA_010150</name>
</gene>
<protein>
    <submittedName>
        <fullName evidence="3">Regulator of initiation factor 2, putative</fullName>
    </submittedName>
</protein>
<accession>A0A1A8VVJ1</accession>
<feature type="region of interest" description="Disordered" evidence="2">
    <location>
        <begin position="137"/>
        <end position="164"/>
    </location>
</feature>
<evidence type="ECO:0000313" key="3">
    <source>
        <dbReference type="EMBL" id="SBS84578.1"/>
    </source>
</evidence>
<dbReference type="InterPro" id="IPR009772">
    <property type="entry name" value="CDC123"/>
</dbReference>
<keyword evidence="3" id="KW-0648">Protein biosynthesis</keyword>
<dbReference type="PANTHER" id="PTHR15323:SF6">
    <property type="entry name" value="CELL DIVISION CYCLE PROTEIN 123 HOMOLOG"/>
    <property type="match status" value="1"/>
</dbReference>
<feature type="compositionally biased region" description="Low complexity" evidence="2">
    <location>
        <begin position="293"/>
        <end position="321"/>
    </location>
</feature>
<dbReference type="PANTHER" id="PTHR15323">
    <property type="entry name" value="D123 PROTEIN"/>
    <property type="match status" value="1"/>
</dbReference>
<dbReference type="VEuPathDB" id="PlasmoDB:PmUG01_08033700"/>
<feature type="region of interest" description="Disordered" evidence="2">
    <location>
        <begin position="532"/>
        <end position="598"/>
    </location>
</feature>
<name>A0A1A8VVJ1_PLAMA</name>
<dbReference type="EMBL" id="FLQW01000555">
    <property type="protein sequence ID" value="SBS84578.1"/>
    <property type="molecule type" value="Genomic_DNA"/>
</dbReference>
<organism evidence="3 4">
    <name type="scientific">Plasmodium malariae</name>
    <dbReference type="NCBI Taxonomy" id="5858"/>
    <lineage>
        <taxon>Eukaryota</taxon>
        <taxon>Sar</taxon>
        <taxon>Alveolata</taxon>
        <taxon>Apicomplexa</taxon>
        <taxon>Aconoidasida</taxon>
        <taxon>Haemosporida</taxon>
        <taxon>Plasmodiidae</taxon>
        <taxon>Plasmodium</taxon>
        <taxon>Plasmodium (Plasmodium)</taxon>
    </lineage>
</organism>